<protein>
    <submittedName>
        <fullName evidence="1">Uncharacterized protein</fullName>
    </submittedName>
</protein>
<name>A0A0F9QWF9_9ZZZZ</name>
<organism evidence="1">
    <name type="scientific">marine sediment metagenome</name>
    <dbReference type="NCBI Taxonomy" id="412755"/>
    <lineage>
        <taxon>unclassified sequences</taxon>
        <taxon>metagenomes</taxon>
        <taxon>ecological metagenomes</taxon>
    </lineage>
</organism>
<accession>A0A0F9QWF9</accession>
<dbReference type="AlphaFoldDB" id="A0A0F9QWF9"/>
<dbReference type="EMBL" id="LAZR01001208">
    <property type="protein sequence ID" value="KKN48700.1"/>
    <property type="molecule type" value="Genomic_DNA"/>
</dbReference>
<gene>
    <name evidence="1" type="ORF">LCGC14_0650190</name>
</gene>
<sequence>MYKNFGIRIKKGSSEVTFENCIIACCGTCKWWAPWSEEDNCDDGYCEEETASLTVKVTGPQFGCNYWESKESTDVAG</sequence>
<comment type="caution">
    <text evidence="1">The sequence shown here is derived from an EMBL/GenBank/DDBJ whole genome shotgun (WGS) entry which is preliminary data.</text>
</comment>
<proteinExistence type="predicted"/>
<reference evidence="1" key="1">
    <citation type="journal article" date="2015" name="Nature">
        <title>Complex archaea that bridge the gap between prokaryotes and eukaryotes.</title>
        <authorList>
            <person name="Spang A."/>
            <person name="Saw J.H."/>
            <person name="Jorgensen S.L."/>
            <person name="Zaremba-Niedzwiedzka K."/>
            <person name="Martijn J."/>
            <person name="Lind A.E."/>
            <person name="van Eijk R."/>
            <person name="Schleper C."/>
            <person name="Guy L."/>
            <person name="Ettema T.J."/>
        </authorList>
    </citation>
    <scope>NUCLEOTIDE SEQUENCE</scope>
</reference>
<evidence type="ECO:0000313" key="1">
    <source>
        <dbReference type="EMBL" id="KKN48700.1"/>
    </source>
</evidence>